<keyword evidence="2" id="KW-1185">Reference proteome</keyword>
<accession>A0A0F6TH86</accession>
<dbReference type="RefSeq" id="YP_009189620.1">
    <property type="nucleotide sequence ID" value="NC_028676.1"/>
</dbReference>
<evidence type="ECO:0000313" key="1">
    <source>
        <dbReference type="EMBL" id="AKE44866.1"/>
    </source>
</evidence>
<sequence>MPETISVGRYERTKKTGEDPWGQIGYRFTGVFSDNWSSPNGIVQEVEIFDEKIIFEGRYHDRRSLAHLGPLGTFEPMSASKEETPVEGQVTKAESKYADFFDFIEKTYEEATSKKWNELPTPKQIEIALVIKQTIVNSEGVYFVRT</sequence>
<proteinExistence type="predicted"/>
<dbReference type="EMBL" id="KP881232">
    <property type="protein sequence ID" value="AKE44866.1"/>
    <property type="molecule type" value="Genomic_DNA"/>
</dbReference>
<gene>
    <name evidence="1" type="ORF">Sm_phiM9_239</name>
</gene>
<evidence type="ECO:0000313" key="2">
    <source>
        <dbReference type="Proteomes" id="UP000033804"/>
    </source>
</evidence>
<dbReference type="Proteomes" id="UP000033804">
    <property type="component" value="Segment"/>
</dbReference>
<reference evidence="2" key="2">
    <citation type="submission" date="2015-03" db="EMBL/GenBank/DDBJ databases">
        <title>The genome and structure of Sinorhizobium meliloti phage phiM9.</title>
        <authorList>
            <person name="Johnson M.C."/>
            <person name="Tatum K.B."/>
            <person name="Lynn J.S."/>
            <person name="Brewer T.E."/>
            <person name="Washburn B.K."/>
            <person name="Stroupe M.E."/>
            <person name="Jones K.M."/>
        </authorList>
    </citation>
    <scope>NUCLEOTIDE SEQUENCE [LARGE SCALE GENOMIC DNA]</scope>
</reference>
<reference evidence="1 2" key="1">
    <citation type="journal article" date="2015" name="J. Virol.">
        <title>Sinorhizobium meliloti Phage ?M9 Defines a New Group of T4 Superfamily Phages with Unusual Genomic Features but a Common T=16 Capsid.</title>
        <authorList>
            <person name="Johnson M.C."/>
            <person name="Tatum K.B."/>
            <person name="Lynn J.S."/>
            <person name="Brewer T.E."/>
            <person name="Lu S."/>
            <person name="Washburn B.K."/>
            <person name="Stroupe M.E."/>
            <person name="Jones K.M."/>
        </authorList>
    </citation>
    <scope>NUCLEOTIDE SEQUENCE [LARGE SCALE GENOMIC DNA]</scope>
</reference>
<name>A0A0F6TH86_9CAUD</name>
<dbReference type="GeneID" id="26517918"/>
<dbReference type="KEGG" id="vg:26517918"/>
<organism evidence="1 2">
    <name type="scientific">Sinorhizobium phage phiM9</name>
    <dbReference type="NCBI Taxonomy" id="1636182"/>
    <lineage>
        <taxon>Viruses</taxon>
        <taxon>Duplodnaviria</taxon>
        <taxon>Heunggongvirae</taxon>
        <taxon>Uroviricota</taxon>
        <taxon>Caudoviricetes</taxon>
        <taxon>Pootjesviridae</taxon>
        <taxon>Emnonavirus</taxon>
        <taxon>Emnonavirus phiM9</taxon>
    </lineage>
</organism>
<protein>
    <submittedName>
        <fullName evidence="1">Uncharacterized protein</fullName>
    </submittedName>
</protein>